<dbReference type="InterPro" id="IPR014729">
    <property type="entry name" value="Rossmann-like_a/b/a_fold"/>
</dbReference>
<organism evidence="17 18">
    <name type="scientific">Zoogloea dura</name>
    <dbReference type="NCBI Taxonomy" id="2728840"/>
    <lineage>
        <taxon>Bacteria</taxon>
        <taxon>Pseudomonadati</taxon>
        <taxon>Pseudomonadota</taxon>
        <taxon>Betaproteobacteria</taxon>
        <taxon>Rhodocyclales</taxon>
        <taxon>Zoogloeaceae</taxon>
        <taxon>Zoogloea</taxon>
    </lineage>
</organism>
<dbReference type="Pfam" id="PF13492">
    <property type="entry name" value="GAF_3"/>
    <property type="match status" value="1"/>
</dbReference>
<evidence type="ECO:0000256" key="2">
    <source>
        <dbReference type="ARBA" id="ARBA00004141"/>
    </source>
</evidence>
<feature type="compositionally biased region" description="Basic and acidic residues" evidence="14">
    <location>
        <begin position="897"/>
        <end position="913"/>
    </location>
</feature>
<dbReference type="SUPFAM" id="SSF47384">
    <property type="entry name" value="Homodimeric domain of signal transducing histidine kinase"/>
    <property type="match status" value="1"/>
</dbReference>
<dbReference type="Proteomes" id="UP000580043">
    <property type="component" value="Unassembled WGS sequence"/>
</dbReference>
<dbReference type="GO" id="GO:0000155">
    <property type="term" value="F:phosphorelay sensor kinase activity"/>
    <property type="evidence" value="ECO:0007669"/>
    <property type="project" value="InterPro"/>
</dbReference>
<dbReference type="SUPFAM" id="SSF55781">
    <property type="entry name" value="GAF domain-like"/>
    <property type="match status" value="1"/>
</dbReference>
<dbReference type="InterPro" id="IPR036890">
    <property type="entry name" value="HATPase_C_sf"/>
</dbReference>
<keyword evidence="18" id="KW-1185">Reference proteome</keyword>
<dbReference type="InterPro" id="IPR027417">
    <property type="entry name" value="P-loop_NTPase"/>
</dbReference>
<evidence type="ECO:0000313" key="18">
    <source>
        <dbReference type="Proteomes" id="UP000580043"/>
    </source>
</evidence>
<protein>
    <recommendedName>
        <fullName evidence="3">histidine kinase</fullName>
        <ecNumber evidence="3">2.7.13.3</ecNumber>
    </recommendedName>
</protein>
<dbReference type="Pfam" id="PF02518">
    <property type="entry name" value="HATPase_c"/>
    <property type="match status" value="1"/>
</dbReference>
<evidence type="ECO:0000256" key="12">
    <source>
        <dbReference type="ARBA" id="ARBA00023136"/>
    </source>
</evidence>
<keyword evidence="8 17" id="KW-0418">Kinase</keyword>
<evidence type="ECO:0000256" key="4">
    <source>
        <dbReference type="ARBA" id="ARBA00022553"/>
    </source>
</evidence>
<dbReference type="RefSeq" id="WP_169144098.1">
    <property type="nucleotide sequence ID" value="NZ_JABBGA010000001.1"/>
</dbReference>
<proteinExistence type="predicted"/>
<keyword evidence="12 15" id="KW-0472">Membrane</keyword>
<feature type="region of interest" description="Disordered" evidence="14">
    <location>
        <begin position="894"/>
        <end position="913"/>
    </location>
</feature>
<evidence type="ECO:0000256" key="3">
    <source>
        <dbReference type="ARBA" id="ARBA00012438"/>
    </source>
</evidence>
<evidence type="ECO:0000256" key="15">
    <source>
        <dbReference type="SAM" id="Phobius"/>
    </source>
</evidence>
<evidence type="ECO:0000256" key="10">
    <source>
        <dbReference type="ARBA" id="ARBA00022989"/>
    </source>
</evidence>
<dbReference type="CDD" id="cd01987">
    <property type="entry name" value="USP_KdpD-like"/>
    <property type="match status" value="1"/>
</dbReference>
<evidence type="ECO:0000256" key="11">
    <source>
        <dbReference type="ARBA" id="ARBA00023012"/>
    </source>
</evidence>
<dbReference type="InterPro" id="IPR038318">
    <property type="entry name" value="KdpD_sf"/>
</dbReference>
<dbReference type="GO" id="GO:0005886">
    <property type="term" value="C:plasma membrane"/>
    <property type="evidence" value="ECO:0007669"/>
    <property type="project" value="TreeGrafter"/>
</dbReference>
<dbReference type="EMBL" id="JABBGA010000001">
    <property type="protein sequence ID" value="NML24473.1"/>
    <property type="molecule type" value="Genomic_DNA"/>
</dbReference>
<comment type="function">
    <text evidence="13">Member of the two-component regulatory system KdpD/KdpE involved in the regulation of the kdp operon. KdpD may function as a membrane-associated protein kinase that phosphorylates KdpE in response to environmental signals.</text>
</comment>
<dbReference type="PROSITE" id="PS50109">
    <property type="entry name" value="HIS_KIN"/>
    <property type="match status" value="1"/>
</dbReference>
<accession>A0A848G202</accession>
<dbReference type="InterPro" id="IPR003594">
    <property type="entry name" value="HATPase_dom"/>
</dbReference>
<dbReference type="PANTHER" id="PTHR45569:SF1">
    <property type="entry name" value="SENSOR PROTEIN KDPD"/>
    <property type="match status" value="1"/>
</dbReference>
<feature type="transmembrane region" description="Helical" evidence="15">
    <location>
        <begin position="454"/>
        <end position="471"/>
    </location>
</feature>
<feature type="transmembrane region" description="Helical" evidence="15">
    <location>
        <begin position="483"/>
        <end position="504"/>
    </location>
</feature>
<dbReference type="SMART" id="SM00387">
    <property type="entry name" value="HATPase_c"/>
    <property type="match status" value="1"/>
</dbReference>
<keyword evidence="4" id="KW-0597">Phosphoprotein</keyword>
<evidence type="ECO:0000256" key="9">
    <source>
        <dbReference type="ARBA" id="ARBA00022840"/>
    </source>
</evidence>
<dbReference type="InterPro" id="IPR029016">
    <property type="entry name" value="GAF-like_dom_sf"/>
</dbReference>
<keyword evidence="10 15" id="KW-1133">Transmembrane helix</keyword>
<evidence type="ECO:0000256" key="6">
    <source>
        <dbReference type="ARBA" id="ARBA00022692"/>
    </source>
</evidence>
<dbReference type="InterPro" id="IPR036097">
    <property type="entry name" value="HisK_dim/P_sf"/>
</dbReference>
<dbReference type="InterPro" id="IPR025201">
    <property type="entry name" value="KdpD_TM"/>
</dbReference>
<dbReference type="SUPFAM" id="SSF52402">
    <property type="entry name" value="Adenine nucleotide alpha hydrolases-like"/>
    <property type="match status" value="1"/>
</dbReference>
<comment type="catalytic activity">
    <reaction evidence="1">
        <text>ATP + protein L-histidine = ADP + protein N-phospho-L-histidine.</text>
        <dbReference type="EC" id="2.7.13.3"/>
    </reaction>
</comment>
<evidence type="ECO:0000256" key="5">
    <source>
        <dbReference type="ARBA" id="ARBA00022679"/>
    </source>
</evidence>
<dbReference type="NCBIfam" id="NF007793">
    <property type="entry name" value="PRK10490.1"/>
    <property type="match status" value="1"/>
</dbReference>
<dbReference type="InterPro" id="IPR003852">
    <property type="entry name" value="Sig_transdc_His_kinase_KdpD_N"/>
</dbReference>
<comment type="caution">
    <text evidence="17">The sequence shown here is derived from an EMBL/GenBank/DDBJ whole genome shotgun (WGS) entry which is preliminary data.</text>
</comment>
<keyword evidence="7" id="KW-0547">Nucleotide-binding</keyword>
<dbReference type="Gene3D" id="3.40.50.300">
    <property type="entry name" value="P-loop containing nucleotide triphosphate hydrolases"/>
    <property type="match status" value="1"/>
</dbReference>
<dbReference type="Gene3D" id="3.30.565.10">
    <property type="entry name" value="Histidine kinase-like ATPase, C-terminal domain"/>
    <property type="match status" value="1"/>
</dbReference>
<dbReference type="GO" id="GO:0005524">
    <property type="term" value="F:ATP binding"/>
    <property type="evidence" value="ECO:0007669"/>
    <property type="project" value="UniProtKB-KW"/>
</dbReference>
<dbReference type="InterPro" id="IPR005467">
    <property type="entry name" value="His_kinase_dom"/>
</dbReference>
<evidence type="ECO:0000256" key="13">
    <source>
        <dbReference type="ARBA" id="ARBA00057300"/>
    </source>
</evidence>
<dbReference type="InterPro" id="IPR052023">
    <property type="entry name" value="Histidine_kinase_KdpD"/>
</dbReference>
<dbReference type="Gene3D" id="3.30.450.40">
    <property type="match status" value="1"/>
</dbReference>
<dbReference type="Pfam" id="PF00512">
    <property type="entry name" value="HisKA"/>
    <property type="match status" value="1"/>
</dbReference>
<keyword evidence="11" id="KW-0902">Two-component regulatory system</keyword>
<dbReference type="FunFam" id="3.30.565.10:FF:000042">
    <property type="entry name" value="Two-component sensor histidine kinase KdpD"/>
    <property type="match status" value="1"/>
</dbReference>
<evidence type="ECO:0000313" key="17">
    <source>
        <dbReference type="EMBL" id="NML24473.1"/>
    </source>
</evidence>
<dbReference type="GO" id="GO:0005737">
    <property type="term" value="C:cytoplasm"/>
    <property type="evidence" value="ECO:0007669"/>
    <property type="project" value="UniProtKB-ARBA"/>
</dbReference>
<dbReference type="Pfam" id="PF13493">
    <property type="entry name" value="DUF4118"/>
    <property type="match status" value="1"/>
</dbReference>
<dbReference type="GO" id="GO:0042802">
    <property type="term" value="F:identical protein binding"/>
    <property type="evidence" value="ECO:0007669"/>
    <property type="project" value="UniProtKB-ARBA"/>
</dbReference>
<dbReference type="SUPFAM" id="SSF55874">
    <property type="entry name" value="ATPase domain of HSP90 chaperone/DNA topoisomerase II/histidine kinase"/>
    <property type="match status" value="1"/>
</dbReference>
<evidence type="ECO:0000256" key="8">
    <source>
        <dbReference type="ARBA" id="ARBA00022777"/>
    </source>
</evidence>
<keyword evidence="6 15" id="KW-0812">Transmembrane</keyword>
<gene>
    <name evidence="17" type="primary">kdbD</name>
    <name evidence="17" type="ORF">HHL15_01855</name>
</gene>
<evidence type="ECO:0000259" key="16">
    <source>
        <dbReference type="PROSITE" id="PS50109"/>
    </source>
</evidence>
<reference evidence="17 18" key="1">
    <citation type="submission" date="2020-04" db="EMBL/GenBank/DDBJ databases">
        <title>Zoogloea sp. G-4-1-14 isolated from soil.</title>
        <authorList>
            <person name="Dahal R.H."/>
        </authorList>
    </citation>
    <scope>NUCLEOTIDE SEQUENCE [LARGE SCALE GENOMIC DNA]</scope>
    <source>
        <strain evidence="17 18">G-4-1-14</strain>
    </source>
</reference>
<dbReference type="Pfam" id="PF02702">
    <property type="entry name" value="KdpD"/>
    <property type="match status" value="1"/>
</dbReference>
<dbReference type="CDD" id="cd00075">
    <property type="entry name" value="HATPase"/>
    <property type="match status" value="1"/>
</dbReference>
<sequence>MKGKDPRDDGRPDPDALLARVQQDEARAQRGRLKIFFGASAGVGKTCAMLAAARQQLEQGVDVVIGVVETHGRAETQAMAAGIECIPPLSVPYRGRILAEFDLDRTLARKPALVLVDELAHSNVAGSRHPKRWQDVEELLAAGIHVYTTINVQHLESLNDVVSGITGIRVWETVPDRVFDEADEVVLVDLPPDELLQRLREGKVYLPNQAERAIRNFFRKGNLLALRELALRRTADRVDEDVQQYRRDQLVAPVWQTQDSLLACVGPGAGSEKIVRAAARMAGRLEAPWHVIHVETPAHARLGAGQRERILRTLKLAEELGASTATLSGAQVEQEVVAYARAHNLSRVLVGRDEPPAWRFWQRSVADRIGRIAPDMDVIQVALAGREDSRAEPAAGQPEPPTLAWRDYLLATAVCGLAGLIAAPLTSLVDLANIVMVFLLGVVVVAVRCGRGPAVLASFLSVAIFDFFFVPPRLSFAVSDVQYLMTFLVMLVVGLVVGQLTAGYKYQARVAGRREARVRALYEMSRDLSGALLPEQITEIGERFLVAEMGARAAFLLADDDDRLQAPIFASPGFPAVEPGIAQWAFDHGEAAGQGTDTLPASPVLYLPLKAPMRLRGVLALEMRDPSRLLIPEQRRLLDTFASLIAIALERVHYVDVARLTTVQMESERLRNSLLSAISHDLRTPLSVMIGLADSLALTRPPPTGEQAGIAGQLREQALRINAQVDNLLDMARLQAGRVQLNRQWQPLEEVIGSALKGLRPALAGHVLHVGLDETLPLVEMDSVLMQRVFSNLVENALKYTPPGSHIDIRAFVVDQRLEVHVEDDGPGLPEGREEAIFKKFERGRAESDTPGVGLGLAICRAIVEAHGGEIHARQRAGGGACFVFTLPLGHPPPLMDDERLPEVETNERMKDV</sequence>
<name>A0A848G202_9RHOO</name>
<dbReference type="Gene3D" id="1.10.287.130">
    <property type="match status" value="1"/>
</dbReference>
<dbReference type="FunFam" id="3.40.50.300:FF:000483">
    <property type="entry name" value="Sensor histidine kinase KdpD"/>
    <property type="match status" value="1"/>
</dbReference>
<feature type="transmembrane region" description="Helical" evidence="15">
    <location>
        <begin position="431"/>
        <end position="447"/>
    </location>
</feature>
<dbReference type="PRINTS" id="PR00344">
    <property type="entry name" value="BCTRLSENSOR"/>
</dbReference>
<dbReference type="EC" id="2.7.13.3" evidence="3"/>
<dbReference type="InterPro" id="IPR004358">
    <property type="entry name" value="Sig_transdc_His_kin-like_C"/>
</dbReference>
<evidence type="ECO:0000256" key="14">
    <source>
        <dbReference type="SAM" id="MobiDB-lite"/>
    </source>
</evidence>
<evidence type="ECO:0000256" key="1">
    <source>
        <dbReference type="ARBA" id="ARBA00000085"/>
    </source>
</evidence>
<dbReference type="CDD" id="cd00082">
    <property type="entry name" value="HisKA"/>
    <property type="match status" value="1"/>
</dbReference>
<evidence type="ECO:0000256" key="7">
    <source>
        <dbReference type="ARBA" id="ARBA00022741"/>
    </source>
</evidence>
<dbReference type="InterPro" id="IPR003018">
    <property type="entry name" value="GAF"/>
</dbReference>
<dbReference type="Gene3D" id="1.20.120.620">
    <property type="entry name" value="Backbone structure of the membrane domain of e. Coli histidine kinase receptor kdpd"/>
    <property type="match status" value="1"/>
</dbReference>
<dbReference type="AlphaFoldDB" id="A0A848G202"/>
<dbReference type="SMART" id="SM00388">
    <property type="entry name" value="HisKA"/>
    <property type="match status" value="1"/>
</dbReference>
<keyword evidence="5 17" id="KW-0808">Transferase</keyword>
<dbReference type="PANTHER" id="PTHR45569">
    <property type="entry name" value="SENSOR PROTEIN KDPD"/>
    <property type="match status" value="1"/>
</dbReference>
<dbReference type="Gene3D" id="3.40.50.620">
    <property type="entry name" value="HUPs"/>
    <property type="match status" value="1"/>
</dbReference>
<keyword evidence="9" id="KW-0067">ATP-binding</keyword>
<comment type="subcellular location">
    <subcellularLocation>
        <location evidence="2">Membrane</location>
        <topology evidence="2">Multi-pass membrane protein</topology>
    </subcellularLocation>
</comment>
<dbReference type="InterPro" id="IPR003661">
    <property type="entry name" value="HisK_dim/P_dom"/>
</dbReference>
<feature type="domain" description="Histidine kinase" evidence="16">
    <location>
        <begin position="677"/>
        <end position="891"/>
    </location>
</feature>